<dbReference type="AlphaFoldDB" id="A0A165ZFX7"/>
<keyword evidence="2" id="KW-0732">Signal</keyword>
<gene>
    <name evidence="3" type="ORF">SISSUDRAFT_296773</name>
</gene>
<feature type="chain" id="PRO_5007869999" evidence="2">
    <location>
        <begin position="25"/>
        <end position="219"/>
    </location>
</feature>
<evidence type="ECO:0000313" key="3">
    <source>
        <dbReference type="EMBL" id="KZT34271.1"/>
    </source>
</evidence>
<feature type="compositionally biased region" description="Low complexity" evidence="1">
    <location>
        <begin position="25"/>
        <end position="34"/>
    </location>
</feature>
<proteinExistence type="predicted"/>
<evidence type="ECO:0000256" key="1">
    <source>
        <dbReference type="SAM" id="MobiDB-lite"/>
    </source>
</evidence>
<organism evidence="3 4">
    <name type="scientific">Sistotremastrum suecicum HHB10207 ss-3</name>
    <dbReference type="NCBI Taxonomy" id="1314776"/>
    <lineage>
        <taxon>Eukaryota</taxon>
        <taxon>Fungi</taxon>
        <taxon>Dikarya</taxon>
        <taxon>Basidiomycota</taxon>
        <taxon>Agaricomycotina</taxon>
        <taxon>Agaricomycetes</taxon>
        <taxon>Sistotremastrales</taxon>
        <taxon>Sistotremastraceae</taxon>
        <taxon>Sistotremastrum</taxon>
    </lineage>
</organism>
<evidence type="ECO:0000256" key="2">
    <source>
        <dbReference type="SAM" id="SignalP"/>
    </source>
</evidence>
<evidence type="ECO:0000313" key="4">
    <source>
        <dbReference type="Proteomes" id="UP000076798"/>
    </source>
</evidence>
<dbReference type="Proteomes" id="UP000076798">
    <property type="component" value="Unassembled WGS sequence"/>
</dbReference>
<protein>
    <submittedName>
        <fullName evidence="3">Uncharacterized protein</fullName>
    </submittedName>
</protein>
<reference evidence="3 4" key="1">
    <citation type="journal article" date="2016" name="Mol. Biol. Evol.">
        <title>Comparative Genomics of Early-Diverging Mushroom-Forming Fungi Provides Insights into the Origins of Lignocellulose Decay Capabilities.</title>
        <authorList>
            <person name="Nagy L.G."/>
            <person name="Riley R."/>
            <person name="Tritt A."/>
            <person name="Adam C."/>
            <person name="Daum C."/>
            <person name="Floudas D."/>
            <person name="Sun H."/>
            <person name="Yadav J.S."/>
            <person name="Pangilinan J."/>
            <person name="Larsson K.H."/>
            <person name="Matsuura K."/>
            <person name="Barry K."/>
            <person name="Labutti K."/>
            <person name="Kuo R."/>
            <person name="Ohm R.A."/>
            <person name="Bhattacharya S.S."/>
            <person name="Shirouzu T."/>
            <person name="Yoshinaga Y."/>
            <person name="Martin F.M."/>
            <person name="Grigoriev I.V."/>
            <person name="Hibbett D.S."/>
        </authorList>
    </citation>
    <scope>NUCLEOTIDE SEQUENCE [LARGE SCALE GENOMIC DNA]</scope>
    <source>
        <strain evidence="3 4">HHB10207 ss-3</strain>
    </source>
</reference>
<sequence>MRSGLTQLSALALVLLLRSQILHTSPSSPTSSISEQSGVHPLHPNQSRAAASFVNPKIYSARPTDSTLLLPLARPQPSMPEISHNTHSHPAVLHAPSSSTPHVLTVPCSREPPKRILNATDRRAPIAFSQLSSIRRRWNSRKCPTPLAKRFSSLAPRSKRLYARGPNIPRLRLTESTTLGLPSSALLAQTHSIFYLRLAHLSVSQSLFRQPPTDGNDRV</sequence>
<feature type="signal peptide" evidence="2">
    <location>
        <begin position="1"/>
        <end position="24"/>
    </location>
</feature>
<accession>A0A165ZFX7</accession>
<feature type="region of interest" description="Disordered" evidence="1">
    <location>
        <begin position="25"/>
        <end position="44"/>
    </location>
</feature>
<keyword evidence="4" id="KW-1185">Reference proteome</keyword>
<name>A0A165ZFX7_9AGAM</name>
<dbReference type="EMBL" id="KV428190">
    <property type="protein sequence ID" value="KZT34271.1"/>
    <property type="molecule type" value="Genomic_DNA"/>
</dbReference>